<dbReference type="Pfam" id="PF00528">
    <property type="entry name" value="BPD_transp_1"/>
    <property type="match status" value="1"/>
</dbReference>
<keyword evidence="2 7" id="KW-0813">Transport</keyword>
<dbReference type="Proteomes" id="UP000824116">
    <property type="component" value="Unassembled WGS sequence"/>
</dbReference>
<dbReference type="PANTHER" id="PTHR43744:SF2">
    <property type="entry name" value="ARABINOOLIGOSACCHARIDES TRANSPORT SYSTEM PERMEASE PROTEIN ARAQ"/>
    <property type="match status" value="1"/>
</dbReference>
<dbReference type="InterPro" id="IPR035906">
    <property type="entry name" value="MetI-like_sf"/>
</dbReference>
<comment type="caution">
    <text evidence="9">The sequence shown here is derived from an EMBL/GenBank/DDBJ whole genome shotgun (WGS) entry which is preliminary data.</text>
</comment>
<feature type="domain" description="ABC transmembrane type-1" evidence="8">
    <location>
        <begin position="66"/>
        <end position="255"/>
    </location>
</feature>
<evidence type="ECO:0000313" key="10">
    <source>
        <dbReference type="Proteomes" id="UP000824116"/>
    </source>
</evidence>
<evidence type="ECO:0000313" key="9">
    <source>
        <dbReference type="EMBL" id="HIZ73721.1"/>
    </source>
</evidence>
<evidence type="ECO:0000259" key="8">
    <source>
        <dbReference type="PROSITE" id="PS50928"/>
    </source>
</evidence>
<sequence>MIQRRLIPTYIFLIIVSLISVFPFYWMISAATNTSFEVASGKITIGTHLIENFQNLLANYDLWRAMGNSFLYAIVQTVLAILICSLAGYGFELYHDKGKDLVFSILLLAMMIPAVATMIPLFKLLSSAKLLNSVWGFILPSISTPFLIMMFRQNSRNFPIDTMEAARIDGLNEFQIFYRMYMPMMKATYAAAGVITFMNAWNAYLWPKVIMTMPEAQTMPMLIANMSSGYTTDYGMLMVGVLFCSVPTMIVFFVLQKQFAEGITGAVK</sequence>
<keyword evidence="5 7" id="KW-1133">Transmembrane helix</keyword>
<dbReference type="InterPro" id="IPR000515">
    <property type="entry name" value="MetI-like"/>
</dbReference>
<feature type="transmembrane region" description="Helical" evidence="7">
    <location>
        <begin position="187"/>
        <end position="206"/>
    </location>
</feature>
<feature type="transmembrane region" description="Helical" evidence="7">
    <location>
        <begin position="70"/>
        <end position="89"/>
    </location>
</feature>
<dbReference type="AlphaFoldDB" id="A0A9D2G7R1"/>
<dbReference type="GO" id="GO:0005886">
    <property type="term" value="C:plasma membrane"/>
    <property type="evidence" value="ECO:0007669"/>
    <property type="project" value="UniProtKB-SubCell"/>
</dbReference>
<evidence type="ECO:0000256" key="1">
    <source>
        <dbReference type="ARBA" id="ARBA00004651"/>
    </source>
</evidence>
<reference evidence="9" key="2">
    <citation type="submission" date="2021-04" db="EMBL/GenBank/DDBJ databases">
        <authorList>
            <person name="Gilroy R."/>
        </authorList>
    </citation>
    <scope>NUCLEOTIDE SEQUENCE</scope>
    <source>
        <strain evidence="9">CHK196-3914</strain>
    </source>
</reference>
<dbReference type="Gene3D" id="1.10.3720.10">
    <property type="entry name" value="MetI-like"/>
    <property type="match status" value="1"/>
</dbReference>
<gene>
    <name evidence="9" type="ORF">H9723_00555</name>
</gene>
<evidence type="ECO:0000256" key="6">
    <source>
        <dbReference type="ARBA" id="ARBA00023136"/>
    </source>
</evidence>
<dbReference type="SUPFAM" id="SSF161098">
    <property type="entry name" value="MetI-like"/>
    <property type="match status" value="1"/>
</dbReference>
<comment type="similarity">
    <text evidence="7">Belongs to the binding-protein-dependent transport system permease family.</text>
</comment>
<evidence type="ECO:0000256" key="2">
    <source>
        <dbReference type="ARBA" id="ARBA00022448"/>
    </source>
</evidence>
<evidence type="ECO:0000256" key="4">
    <source>
        <dbReference type="ARBA" id="ARBA00022692"/>
    </source>
</evidence>
<comment type="subcellular location">
    <subcellularLocation>
        <location evidence="1 7">Cell membrane</location>
        <topology evidence="1 7">Multi-pass membrane protein</topology>
    </subcellularLocation>
</comment>
<evidence type="ECO:0000256" key="3">
    <source>
        <dbReference type="ARBA" id="ARBA00022475"/>
    </source>
</evidence>
<feature type="transmembrane region" description="Helical" evidence="7">
    <location>
        <begin position="234"/>
        <end position="255"/>
    </location>
</feature>
<accession>A0A9D2G7R1</accession>
<feature type="transmembrane region" description="Helical" evidence="7">
    <location>
        <begin position="101"/>
        <end position="122"/>
    </location>
</feature>
<keyword evidence="3" id="KW-1003">Cell membrane</keyword>
<dbReference type="PANTHER" id="PTHR43744">
    <property type="entry name" value="ABC TRANSPORTER PERMEASE PROTEIN MG189-RELATED-RELATED"/>
    <property type="match status" value="1"/>
</dbReference>
<feature type="transmembrane region" description="Helical" evidence="7">
    <location>
        <begin position="134"/>
        <end position="151"/>
    </location>
</feature>
<dbReference type="PROSITE" id="PS50928">
    <property type="entry name" value="ABC_TM1"/>
    <property type="match status" value="1"/>
</dbReference>
<proteinExistence type="inferred from homology"/>
<protein>
    <submittedName>
        <fullName evidence="9">Carbohydrate ABC transporter permease</fullName>
    </submittedName>
</protein>
<keyword evidence="4 7" id="KW-0812">Transmembrane</keyword>
<organism evidence="9 10">
    <name type="scientific">Candidatus Mediterraneibacter stercoravium</name>
    <dbReference type="NCBI Taxonomy" id="2838685"/>
    <lineage>
        <taxon>Bacteria</taxon>
        <taxon>Bacillati</taxon>
        <taxon>Bacillota</taxon>
        <taxon>Clostridia</taxon>
        <taxon>Lachnospirales</taxon>
        <taxon>Lachnospiraceae</taxon>
        <taxon>Mediterraneibacter</taxon>
    </lineage>
</organism>
<evidence type="ECO:0000256" key="5">
    <source>
        <dbReference type="ARBA" id="ARBA00022989"/>
    </source>
</evidence>
<reference evidence="9" key="1">
    <citation type="journal article" date="2021" name="PeerJ">
        <title>Extensive microbial diversity within the chicken gut microbiome revealed by metagenomics and culture.</title>
        <authorList>
            <person name="Gilroy R."/>
            <person name="Ravi A."/>
            <person name="Getino M."/>
            <person name="Pursley I."/>
            <person name="Horton D.L."/>
            <person name="Alikhan N.F."/>
            <person name="Baker D."/>
            <person name="Gharbi K."/>
            <person name="Hall N."/>
            <person name="Watson M."/>
            <person name="Adriaenssens E.M."/>
            <person name="Foster-Nyarko E."/>
            <person name="Jarju S."/>
            <person name="Secka A."/>
            <person name="Antonio M."/>
            <person name="Oren A."/>
            <person name="Chaudhuri R.R."/>
            <person name="La Ragione R."/>
            <person name="Hildebrand F."/>
            <person name="Pallen M.J."/>
        </authorList>
    </citation>
    <scope>NUCLEOTIDE SEQUENCE</scope>
    <source>
        <strain evidence="9">CHK196-3914</strain>
    </source>
</reference>
<dbReference type="EMBL" id="DXAY01000010">
    <property type="protein sequence ID" value="HIZ73721.1"/>
    <property type="molecule type" value="Genomic_DNA"/>
</dbReference>
<dbReference type="CDD" id="cd06261">
    <property type="entry name" value="TM_PBP2"/>
    <property type="match status" value="1"/>
</dbReference>
<dbReference type="GO" id="GO:0055085">
    <property type="term" value="P:transmembrane transport"/>
    <property type="evidence" value="ECO:0007669"/>
    <property type="project" value="InterPro"/>
</dbReference>
<evidence type="ECO:0000256" key="7">
    <source>
        <dbReference type="RuleBase" id="RU363032"/>
    </source>
</evidence>
<feature type="transmembrane region" description="Helical" evidence="7">
    <location>
        <begin position="7"/>
        <end position="28"/>
    </location>
</feature>
<name>A0A9D2G7R1_9FIRM</name>
<keyword evidence="6 7" id="KW-0472">Membrane</keyword>